<dbReference type="Proteomes" id="UP000823775">
    <property type="component" value="Unassembled WGS sequence"/>
</dbReference>
<evidence type="ECO:0000313" key="2">
    <source>
        <dbReference type="Proteomes" id="UP000823775"/>
    </source>
</evidence>
<name>A0ABS8WZP9_DATST</name>
<comment type="caution">
    <text evidence="1">The sequence shown here is derived from an EMBL/GenBank/DDBJ whole genome shotgun (WGS) entry which is preliminary data.</text>
</comment>
<feature type="non-terminal residue" evidence="1">
    <location>
        <position position="62"/>
    </location>
</feature>
<dbReference type="EMBL" id="JACEIK010015500">
    <property type="protein sequence ID" value="MCE3217026.1"/>
    <property type="molecule type" value="Genomic_DNA"/>
</dbReference>
<keyword evidence="2" id="KW-1185">Reference proteome</keyword>
<reference evidence="1 2" key="1">
    <citation type="journal article" date="2021" name="BMC Genomics">
        <title>Datura genome reveals duplications of psychoactive alkaloid biosynthetic genes and high mutation rate following tissue culture.</title>
        <authorList>
            <person name="Rajewski A."/>
            <person name="Carter-House D."/>
            <person name="Stajich J."/>
            <person name="Litt A."/>
        </authorList>
    </citation>
    <scope>NUCLEOTIDE SEQUENCE [LARGE SCALE GENOMIC DNA]</scope>
    <source>
        <strain evidence="1">AR-01</strain>
    </source>
</reference>
<accession>A0ABS8WZP9</accession>
<evidence type="ECO:0000313" key="1">
    <source>
        <dbReference type="EMBL" id="MCE3217026.1"/>
    </source>
</evidence>
<sequence length="62" mass="7238">MEIPPSDAWDWRGKFVGSIPNSTFAAHIQRLVNFERLGIQRLVNFERLGIQRLVNFERLGIQ</sequence>
<gene>
    <name evidence="1" type="ORF">HAX54_010108</name>
</gene>
<proteinExistence type="predicted"/>
<protein>
    <submittedName>
        <fullName evidence="1">Uncharacterized protein</fullName>
    </submittedName>
</protein>
<organism evidence="1 2">
    <name type="scientific">Datura stramonium</name>
    <name type="common">Jimsonweed</name>
    <name type="synonym">Common thornapple</name>
    <dbReference type="NCBI Taxonomy" id="4076"/>
    <lineage>
        <taxon>Eukaryota</taxon>
        <taxon>Viridiplantae</taxon>
        <taxon>Streptophyta</taxon>
        <taxon>Embryophyta</taxon>
        <taxon>Tracheophyta</taxon>
        <taxon>Spermatophyta</taxon>
        <taxon>Magnoliopsida</taxon>
        <taxon>eudicotyledons</taxon>
        <taxon>Gunneridae</taxon>
        <taxon>Pentapetalae</taxon>
        <taxon>asterids</taxon>
        <taxon>lamiids</taxon>
        <taxon>Solanales</taxon>
        <taxon>Solanaceae</taxon>
        <taxon>Solanoideae</taxon>
        <taxon>Datureae</taxon>
        <taxon>Datura</taxon>
    </lineage>
</organism>